<organism evidence="1 2">
    <name type="scientific">Longimicrobium terrae</name>
    <dbReference type="NCBI Taxonomy" id="1639882"/>
    <lineage>
        <taxon>Bacteria</taxon>
        <taxon>Pseudomonadati</taxon>
        <taxon>Gemmatimonadota</taxon>
        <taxon>Longimicrobiia</taxon>
        <taxon>Longimicrobiales</taxon>
        <taxon>Longimicrobiaceae</taxon>
        <taxon>Longimicrobium</taxon>
    </lineage>
</organism>
<dbReference type="Proteomes" id="UP000582837">
    <property type="component" value="Unassembled WGS sequence"/>
</dbReference>
<comment type="caution">
    <text evidence="1">The sequence shown here is derived from an EMBL/GenBank/DDBJ whole genome shotgun (WGS) entry which is preliminary data.</text>
</comment>
<sequence length="79" mass="8685">MDFKAATDRLITRVTLPEIAAACGSSVNSIERARMDPESGSYRNPPAGWELAVAKLARERSGELQALAEDLEEQHRSRS</sequence>
<name>A0A841GME8_9BACT</name>
<dbReference type="AlphaFoldDB" id="A0A841GME8"/>
<dbReference type="EMBL" id="JACHIA010000001">
    <property type="protein sequence ID" value="MBB6068472.1"/>
    <property type="molecule type" value="Genomic_DNA"/>
</dbReference>
<dbReference type="RefSeq" id="WP_170030585.1">
    <property type="nucleotide sequence ID" value="NZ_JABDTL010000001.1"/>
</dbReference>
<proteinExistence type="predicted"/>
<accession>A0A841GME8</accession>
<reference evidence="1 2" key="1">
    <citation type="submission" date="2020-08" db="EMBL/GenBank/DDBJ databases">
        <title>Genomic Encyclopedia of Type Strains, Phase IV (KMG-IV): sequencing the most valuable type-strain genomes for metagenomic binning, comparative biology and taxonomic classification.</title>
        <authorList>
            <person name="Goeker M."/>
        </authorList>
    </citation>
    <scope>NUCLEOTIDE SEQUENCE [LARGE SCALE GENOMIC DNA]</scope>
    <source>
        <strain evidence="1 2">DSM 29007</strain>
    </source>
</reference>
<protein>
    <submittedName>
        <fullName evidence="1">Uncharacterized protein</fullName>
    </submittedName>
</protein>
<evidence type="ECO:0000313" key="1">
    <source>
        <dbReference type="EMBL" id="MBB6068472.1"/>
    </source>
</evidence>
<evidence type="ECO:0000313" key="2">
    <source>
        <dbReference type="Proteomes" id="UP000582837"/>
    </source>
</evidence>
<keyword evidence="2" id="KW-1185">Reference proteome</keyword>
<gene>
    <name evidence="1" type="ORF">HNQ61_000083</name>
</gene>